<dbReference type="OrthoDB" id="6699954at2759"/>
<gene>
    <name evidence="2" type="ORF">PROFUN_06392</name>
</gene>
<dbReference type="SUPFAM" id="SSF50447">
    <property type="entry name" value="Translation proteins"/>
    <property type="match status" value="1"/>
</dbReference>
<dbReference type="SUPFAM" id="SSF52540">
    <property type="entry name" value="P-loop containing nucleoside triphosphate hydrolases"/>
    <property type="match status" value="1"/>
</dbReference>
<comment type="caution">
    <text evidence="2">The sequence shown here is derived from an EMBL/GenBank/DDBJ whole genome shotgun (WGS) entry which is preliminary data.</text>
</comment>
<dbReference type="Pfam" id="PF00679">
    <property type="entry name" value="EFG_C"/>
    <property type="match status" value="1"/>
</dbReference>
<proteinExistence type="predicted"/>
<dbReference type="PANTHER" id="PTHR42908">
    <property type="entry name" value="TRANSLATION ELONGATION FACTOR-RELATED"/>
    <property type="match status" value="1"/>
</dbReference>
<dbReference type="FunFam" id="3.40.50.300:FF:000055">
    <property type="entry name" value="GTP-binding protein TypA"/>
    <property type="match status" value="1"/>
</dbReference>
<dbReference type="InterPro" id="IPR009000">
    <property type="entry name" value="Transl_B-barrel_sf"/>
</dbReference>
<dbReference type="InterPro" id="IPR005225">
    <property type="entry name" value="Small_GTP-bd"/>
</dbReference>
<dbReference type="GO" id="GO:0003924">
    <property type="term" value="F:GTPase activity"/>
    <property type="evidence" value="ECO:0007669"/>
    <property type="project" value="InterPro"/>
</dbReference>
<dbReference type="STRING" id="1890364.A0A2P6NNR8"/>
<dbReference type="InterPro" id="IPR000640">
    <property type="entry name" value="EFG_V-like"/>
</dbReference>
<reference evidence="2 3" key="1">
    <citation type="journal article" date="2018" name="Genome Biol. Evol.">
        <title>Multiple Roots of Fruiting Body Formation in Amoebozoa.</title>
        <authorList>
            <person name="Hillmann F."/>
            <person name="Forbes G."/>
            <person name="Novohradska S."/>
            <person name="Ferling I."/>
            <person name="Riege K."/>
            <person name="Groth M."/>
            <person name="Westermann M."/>
            <person name="Marz M."/>
            <person name="Spaller T."/>
            <person name="Winckler T."/>
            <person name="Schaap P."/>
            <person name="Glockner G."/>
        </authorList>
    </citation>
    <scope>NUCLEOTIDE SEQUENCE [LARGE SCALE GENOMIC DNA]</scope>
    <source>
        <strain evidence="2 3">Jena</strain>
    </source>
</reference>
<dbReference type="PROSITE" id="PS00301">
    <property type="entry name" value="G_TR_1"/>
    <property type="match status" value="1"/>
</dbReference>
<evidence type="ECO:0000313" key="2">
    <source>
        <dbReference type="EMBL" id="PRP85603.1"/>
    </source>
</evidence>
<feature type="domain" description="Tr-type G" evidence="1">
    <location>
        <begin position="87"/>
        <end position="279"/>
    </location>
</feature>
<dbReference type="FunCoup" id="A0A2P6NNR8">
    <property type="interactions" value="20"/>
</dbReference>
<dbReference type="InterPro" id="IPR031157">
    <property type="entry name" value="G_TR_CS"/>
</dbReference>
<dbReference type="Pfam" id="PF21018">
    <property type="entry name" value="BipA_C"/>
    <property type="match status" value="1"/>
</dbReference>
<dbReference type="PANTHER" id="PTHR42908:SF8">
    <property type="entry name" value="TR-TYPE G DOMAIN-CONTAINING PROTEIN"/>
    <property type="match status" value="1"/>
</dbReference>
<dbReference type="EMBL" id="MDYQ01000042">
    <property type="protein sequence ID" value="PRP85603.1"/>
    <property type="molecule type" value="Genomic_DNA"/>
</dbReference>
<dbReference type="FunFam" id="3.30.70.240:FF:000002">
    <property type="entry name" value="GTP-binding protein TypA"/>
    <property type="match status" value="1"/>
</dbReference>
<dbReference type="SMART" id="SM00838">
    <property type="entry name" value="EFG_C"/>
    <property type="match status" value="1"/>
</dbReference>
<dbReference type="Gene3D" id="3.40.50.300">
    <property type="entry name" value="P-loop containing nucleotide triphosphate hydrolases"/>
    <property type="match status" value="1"/>
</dbReference>
<dbReference type="Gene3D" id="2.40.30.10">
    <property type="entry name" value="Translation factors"/>
    <property type="match status" value="1"/>
</dbReference>
<sequence>MHTALRLRGVRLCAKPRVSSNPKNIMPARSITSAIRPAAAIALSSVSTVSKQQVLTSSLFSVSKKGLTINQQQRRFLSYEEGEQASKKMRNVAIIAHVDHGKTTLVDELLKQSGQSLDDERAMDSNDLEKERGITIMAKNTAMYYKDYKINLVDTPGHGDFGGEVERMMGLVDGVVLLVDAAEGVMTQTKFVLGKALKAGLKPIVVLNKMDRTERVRTAEVEEELFELFLSLGAEESQMDYPVLYASGRSGWAVNKPDDPRENLNPLFEAIVTHVPPMKLPEEKRFTMSVTLIDSDPYLGRIVTGRISSGMIKTGASIKCINLEGGLIETGKVTKLMMRRGMEKHIVEEGHIGDIVSIAGLASSNVTHTICEPSITTAVQSLKYLGQSIPLDPPVLSMGFSVNNSPLAGTEGTKQTTFANLKRRLQKEVETNVSISLKMGESEIVEVCGRGELQLGILIENLRREGMEFAVYPPQVMMKNHNGRQMEPMEEVIIDVEDEYSGFVIERMNQRKAEFVDQKQVGGKSRVIFKVISRALLGFRAELMQQTKGTAVFNHTFSEYVEYTGKLETTRKGALVSNALGTATGYALEALEARGVLFIKPGMKVYPGMIIGENSKSENLEVNPTKAKQLSNVRTTQKEDTTRLVPPKEIILEEAISTIRADESLEITPQTIRLRKSPGFKIRG</sequence>
<dbReference type="PRINTS" id="PR00315">
    <property type="entry name" value="ELONGATNFCT"/>
</dbReference>
<dbReference type="InterPro" id="IPR035647">
    <property type="entry name" value="EFG_III/V"/>
</dbReference>
<dbReference type="SUPFAM" id="SSF54980">
    <property type="entry name" value="EF-G C-terminal domain-like"/>
    <property type="match status" value="2"/>
</dbReference>
<protein>
    <recommendedName>
        <fullName evidence="1">Tr-type G domain-containing protein</fullName>
    </recommendedName>
</protein>
<dbReference type="Gene3D" id="2.40.50.250">
    <property type="entry name" value="bipa protein"/>
    <property type="match status" value="1"/>
</dbReference>
<dbReference type="CDD" id="cd01891">
    <property type="entry name" value="TypA_BipA"/>
    <property type="match status" value="1"/>
</dbReference>
<dbReference type="Gene3D" id="3.30.70.240">
    <property type="match status" value="1"/>
</dbReference>
<dbReference type="InterPro" id="IPR048876">
    <property type="entry name" value="BipA_C"/>
</dbReference>
<dbReference type="CDD" id="cd03710">
    <property type="entry name" value="BipA_TypA_C"/>
    <property type="match status" value="1"/>
</dbReference>
<keyword evidence="3" id="KW-1185">Reference proteome</keyword>
<dbReference type="Gene3D" id="3.30.70.870">
    <property type="entry name" value="Elongation Factor G (Translational Gtpase), domain 3"/>
    <property type="match status" value="1"/>
</dbReference>
<dbReference type="Pfam" id="PF00009">
    <property type="entry name" value="GTP_EFTU"/>
    <property type="match status" value="1"/>
</dbReference>
<dbReference type="GO" id="GO:1990904">
    <property type="term" value="C:ribonucleoprotein complex"/>
    <property type="evidence" value="ECO:0007669"/>
    <property type="project" value="TreeGrafter"/>
</dbReference>
<evidence type="ECO:0000259" key="1">
    <source>
        <dbReference type="PROSITE" id="PS51722"/>
    </source>
</evidence>
<dbReference type="InterPro" id="IPR042116">
    <property type="entry name" value="TypA/BipA_C"/>
</dbReference>
<dbReference type="PROSITE" id="PS51722">
    <property type="entry name" value="G_TR_2"/>
    <property type="match status" value="1"/>
</dbReference>
<dbReference type="InterPro" id="IPR004161">
    <property type="entry name" value="EFTu-like_2"/>
</dbReference>
<dbReference type="GO" id="GO:0005829">
    <property type="term" value="C:cytosol"/>
    <property type="evidence" value="ECO:0007669"/>
    <property type="project" value="TreeGrafter"/>
</dbReference>
<dbReference type="InParanoid" id="A0A2P6NNR8"/>
<dbReference type="InterPro" id="IPR000795">
    <property type="entry name" value="T_Tr_GTP-bd_dom"/>
</dbReference>
<evidence type="ECO:0000313" key="3">
    <source>
        <dbReference type="Proteomes" id="UP000241769"/>
    </source>
</evidence>
<dbReference type="GO" id="GO:0005525">
    <property type="term" value="F:GTP binding"/>
    <property type="evidence" value="ECO:0007669"/>
    <property type="project" value="InterPro"/>
</dbReference>
<dbReference type="NCBIfam" id="TIGR00231">
    <property type="entry name" value="small_GTP"/>
    <property type="match status" value="1"/>
</dbReference>
<accession>A0A2P6NNR8</accession>
<organism evidence="2 3">
    <name type="scientific">Planoprotostelium fungivorum</name>
    <dbReference type="NCBI Taxonomy" id="1890364"/>
    <lineage>
        <taxon>Eukaryota</taxon>
        <taxon>Amoebozoa</taxon>
        <taxon>Evosea</taxon>
        <taxon>Variosea</taxon>
        <taxon>Cavosteliida</taxon>
        <taxon>Cavosteliaceae</taxon>
        <taxon>Planoprotostelium</taxon>
    </lineage>
</organism>
<dbReference type="Pfam" id="PF03144">
    <property type="entry name" value="GTP_EFTU_D2"/>
    <property type="match status" value="1"/>
</dbReference>
<dbReference type="Proteomes" id="UP000241769">
    <property type="component" value="Unassembled WGS sequence"/>
</dbReference>
<dbReference type="AlphaFoldDB" id="A0A2P6NNR8"/>
<dbReference type="InterPro" id="IPR047042">
    <property type="entry name" value="BipA_II"/>
</dbReference>
<name>A0A2P6NNR8_9EUKA</name>
<dbReference type="InterPro" id="IPR027417">
    <property type="entry name" value="P-loop_NTPase"/>
</dbReference>
<dbReference type="InterPro" id="IPR047041">
    <property type="entry name" value="BipA_GTP-bd_dom"/>
</dbReference>
<dbReference type="InterPro" id="IPR035651">
    <property type="entry name" value="BipA_V"/>
</dbReference>
<dbReference type="FunFam" id="2.40.50.250:FF:000001">
    <property type="entry name" value="GTP-binding protein TypA"/>
    <property type="match status" value="1"/>
</dbReference>
<dbReference type="CDD" id="cd03691">
    <property type="entry name" value="BipA_TypA_II"/>
    <property type="match status" value="1"/>
</dbReference>